<evidence type="ECO:0000259" key="4">
    <source>
        <dbReference type="Pfam" id="PF07250"/>
    </source>
</evidence>
<dbReference type="PANTHER" id="PTHR32208">
    <property type="entry name" value="SECRETED PROTEIN-RELATED"/>
    <property type="match status" value="1"/>
</dbReference>
<dbReference type="Pfam" id="PF09118">
    <property type="entry name" value="GO-like_E_set"/>
    <property type="match status" value="1"/>
</dbReference>
<dbReference type="InterPro" id="IPR014756">
    <property type="entry name" value="Ig_E-set"/>
</dbReference>
<evidence type="ECO:0000256" key="1">
    <source>
        <dbReference type="ARBA" id="ARBA00022729"/>
    </source>
</evidence>
<dbReference type="InterPro" id="IPR015202">
    <property type="entry name" value="GO-like_E_set"/>
</dbReference>
<protein>
    <submittedName>
        <fullName evidence="6">Uncharacterized protein</fullName>
    </submittedName>
</protein>
<organism evidence="6 7">
    <name type="scientific">Chlamydomonas reinhardtii</name>
    <name type="common">Chlamydomonas smithii</name>
    <dbReference type="NCBI Taxonomy" id="3055"/>
    <lineage>
        <taxon>Eukaryota</taxon>
        <taxon>Viridiplantae</taxon>
        <taxon>Chlorophyta</taxon>
        <taxon>core chlorophytes</taxon>
        <taxon>Chlorophyceae</taxon>
        <taxon>CS clade</taxon>
        <taxon>Chlamydomonadales</taxon>
        <taxon>Chlamydomonadaceae</taxon>
        <taxon>Chlamydomonas</taxon>
    </lineage>
</organism>
<dbReference type="Gene3D" id="2.130.10.80">
    <property type="entry name" value="Galactose oxidase/kelch, beta-propeller"/>
    <property type="match status" value="1"/>
</dbReference>
<feature type="signal peptide" evidence="3">
    <location>
        <begin position="1"/>
        <end position="24"/>
    </location>
</feature>
<gene>
    <name evidence="6" type="ORF">CHLRE_09g396451v5</name>
</gene>
<feature type="chain" id="PRO_5014439126" evidence="3">
    <location>
        <begin position="25"/>
        <end position="608"/>
    </location>
</feature>
<dbReference type="GeneID" id="5720165"/>
<dbReference type="PaxDb" id="3055-EDP02495"/>
<dbReference type="SUPFAM" id="SSF50965">
    <property type="entry name" value="Galactose oxidase, central domain"/>
    <property type="match status" value="1"/>
</dbReference>
<dbReference type="InterPro" id="IPR013783">
    <property type="entry name" value="Ig-like_fold"/>
</dbReference>
<evidence type="ECO:0000259" key="5">
    <source>
        <dbReference type="Pfam" id="PF09118"/>
    </source>
</evidence>
<dbReference type="Pfam" id="PF07250">
    <property type="entry name" value="Glyoxal_oxid_N"/>
    <property type="match status" value="1"/>
</dbReference>
<reference evidence="6 7" key="1">
    <citation type="journal article" date="2007" name="Science">
        <title>The Chlamydomonas genome reveals the evolution of key animal and plant functions.</title>
        <authorList>
            <person name="Merchant S.S."/>
            <person name="Prochnik S.E."/>
            <person name="Vallon O."/>
            <person name="Harris E.H."/>
            <person name="Karpowicz S.J."/>
            <person name="Witman G.B."/>
            <person name="Terry A."/>
            <person name="Salamov A."/>
            <person name="Fritz-Laylin L.K."/>
            <person name="Marechal-Drouard L."/>
            <person name="Marshall W.F."/>
            <person name="Qu L.H."/>
            <person name="Nelson D.R."/>
            <person name="Sanderfoot A.A."/>
            <person name="Spalding M.H."/>
            <person name="Kapitonov V.V."/>
            <person name="Ren Q."/>
            <person name="Ferris P."/>
            <person name="Lindquist E."/>
            <person name="Shapiro H."/>
            <person name="Lucas S.M."/>
            <person name="Grimwood J."/>
            <person name="Schmutz J."/>
            <person name="Cardol P."/>
            <person name="Cerutti H."/>
            <person name="Chanfreau G."/>
            <person name="Chen C.L."/>
            <person name="Cognat V."/>
            <person name="Croft M.T."/>
            <person name="Dent R."/>
            <person name="Dutcher S."/>
            <person name="Fernandez E."/>
            <person name="Fukuzawa H."/>
            <person name="Gonzalez-Ballester D."/>
            <person name="Gonzalez-Halphen D."/>
            <person name="Hallmann A."/>
            <person name="Hanikenne M."/>
            <person name="Hippler M."/>
            <person name="Inwood W."/>
            <person name="Jabbari K."/>
            <person name="Kalanon M."/>
            <person name="Kuras R."/>
            <person name="Lefebvre P.A."/>
            <person name="Lemaire S.D."/>
            <person name="Lobanov A.V."/>
            <person name="Lohr M."/>
            <person name="Manuell A."/>
            <person name="Meier I."/>
            <person name="Mets L."/>
            <person name="Mittag M."/>
            <person name="Mittelmeier T."/>
            <person name="Moroney J.V."/>
            <person name="Moseley J."/>
            <person name="Napoli C."/>
            <person name="Nedelcu A.M."/>
            <person name="Niyogi K."/>
            <person name="Novoselov S.V."/>
            <person name="Paulsen I.T."/>
            <person name="Pazour G."/>
            <person name="Purton S."/>
            <person name="Ral J.P."/>
            <person name="Riano-Pachon D.M."/>
            <person name="Riekhof W."/>
            <person name="Rymarquis L."/>
            <person name="Schroda M."/>
            <person name="Stern D."/>
            <person name="Umen J."/>
            <person name="Willows R."/>
            <person name="Wilson N."/>
            <person name="Zimmer S.L."/>
            <person name="Allmer J."/>
            <person name="Balk J."/>
            <person name="Bisova K."/>
            <person name="Chen C.J."/>
            <person name="Elias M."/>
            <person name="Gendler K."/>
            <person name="Hauser C."/>
            <person name="Lamb M.R."/>
            <person name="Ledford H."/>
            <person name="Long J.C."/>
            <person name="Minagawa J."/>
            <person name="Page M.D."/>
            <person name="Pan J."/>
            <person name="Pootakham W."/>
            <person name="Roje S."/>
            <person name="Rose A."/>
            <person name="Stahlberg E."/>
            <person name="Terauchi A.M."/>
            <person name="Yang P."/>
            <person name="Ball S."/>
            <person name="Bowler C."/>
            <person name="Dieckmann C.L."/>
            <person name="Gladyshev V.N."/>
            <person name="Green P."/>
            <person name="Jorgensen R."/>
            <person name="Mayfield S."/>
            <person name="Mueller-Roeber B."/>
            <person name="Rajamani S."/>
            <person name="Sayre R.T."/>
            <person name="Brokstein P."/>
            <person name="Dubchak I."/>
            <person name="Goodstein D."/>
            <person name="Hornick L."/>
            <person name="Huang Y.W."/>
            <person name="Jhaveri J."/>
            <person name="Luo Y."/>
            <person name="Martinez D."/>
            <person name="Ngau W.C."/>
            <person name="Otillar B."/>
            <person name="Poliakov A."/>
            <person name="Porter A."/>
            <person name="Szajkowski L."/>
            <person name="Werner G."/>
            <person name="Zhou K."/>
            <person name="Grigoriev I.V."/>
            <person name="Rokhsar D.S."/>
            <person name="Grossman A.R."/>
        </authorList>
    </citation>
    <scope>NUCLEOTIDE SEQUENCE [LARGE SCALE GENOMIC DNA]</scope>
    <source>
        <strain evidence="7">CC-503</strain>
    </source>
</reference>
<accession>A0A2K3DD58</accession>
<keyword evidence="7" id="KW-1185">Reference proteome</keyword>
<dbReference type="InParanoid" id="A0A2K3DD58"/>
<dbReference type="SUPFAM" id="SSF81296">
    <property type="entry name" value="E set domains"/>
    <property type="match status" value="1"/>
</dbReference>
<dbReference type="STRING" id="3055.A0A2K3DD58"/>
<proteinExistence type="predicted"/>
<evidence type="ECO:0000313" key="7">
    <source>
        <dbReference type="Proteomes" id="UP000006906"/>
    </source>
</evidence>
<feature type="region of interest" description="Disordered" evidence="2">
    <location>
        <begin position="34"/>
        <end position="75"/>
    </location>
</feature>
<dbReference type="OrthoDB" id="2019572at2759"/>
<feature type="domain" description="Galactose oxidase-like Early set" evidence="5">
    <location>
        <begin position="499"/>
        <end position="603"/>
    </location>
</feature>
<dbReference type="KEGG" id="cre:CHLRE_09g396451v5"/>
<dbReference type="InterPro" id="IPR011043">
    <property type="entry name" value="Gal_Oxase/kelch_b-propeller"/>
</dbReference>
<evidence type="ECO:0000256" key="2">
    <source>
        <dbReference type="SAM" id="MobiDB-lite"/>
    </source>
</evidence>
<dbReference type="Gene3D" id="2.60.40.10">
    <property type="entry name" value="Immunoglobulins"/>
    <property type="match status" value="1"/>
</dbReference>
<sequence>MFREPRFRCLLAHALAVMLIQVLCASWACGEARHSGPPAPKPPSPKPPSPPPPSPRPPKPPGPLPPSPPLPPFPPLAPNSPIPAAYFEALPFRAQAIAVSMIQVPQTRKYLTTWRRVVADFSLIGGLVDLDTGNTSVKAPGYAIGCNGPLILETGQPVFAGGETRNSGSRPPNVESRNLFVGYNANNNTYTKLGTMFGYRWYPSTLKLQDGKVLVVGGSMNIDAGPALQYAELWDSRNPTAPTINVTHPDNYFAQMGLNYFPLLAMLPYGEVLWFVERAGAITTGTFPFTKLVQLPPLPPSFPFFTQWPLAAGMSMHAWRPDPDGVYRTFAFTIFGGTIRNAQSTTPASNVSATLVGRYCTESYICFEPWRVELLPDRRILGDPIVLPNERILLHGGATTGRGGSGGSYAANGAPRSIMFDPTKSTAQQRWSLTAPILFMRIYHHTACLDISGKILSAGCDACNVQLPVGYEGLIDMPGSATDFRLSMVTPREIFEVSRPEILSFPATISAGSTFTVTVSYPGALTGVVLATPCARTHSIGMDSRVVVLAYNLSPTDPNTAVVNMPSLDQPGVLMPGHYMLFVLGDEADSGGRTYSTGRWVRVVAPVS</sequence>
<dbReference type="Gramene" id="PNW78464">
    <property type="protein sequence ID" value="PNW78464"/>
    <property type="gene ID" value="CHLRE_09g396451v5"/>
</dbReference>
<dbReference type="ExpressionAtlas" id="A0A2K3DD58">
    <property type="expression patterns" value="differential"/>
</dbReference>
<dbReference type="InterPro" id="IPR037293">
    <property type="entry name" value="Gal_Oxidase_central_sf"/>
</dbReference>
<dbReference type="Proteomes" id="UP000006906">
    <property type="component" value="Chromosome 9"/>
</dbReference>
<name>A0A2K3DD58_CHLRE</name>
<dbReference type="AlphaFoldDB" id="A0A2K3DD58"/>
<dbReference type="EMBL" id="CM008970">
    <property type="protein sequence ID" value="PNW78464.1"/>
    <property type="molecule type" value="Genomic_DNA"/>
</dbReference>
<dbReference type="PANTHER" id="PTHR32208:SF21">
    <property type="entry name" value="LOW QUALITY PROTEIN: ALDEHYDE OXIDASE GLOX-LIKE"/>
    <property type="match status" value="1"/>
</dbReference>
<evidence type="ECO:0000256" key="3">
    <source>
        <dbReference type="SAM" id="SignalP"/>
    </source>
</evidence>
<feature type="domain" description="Glyoxal oxidase N-terminal" evidence="4">
    <location>
        <begin position="196"/>
        <end position="462"/>
    </location>
</feature>
<feature type="compositionally biased region" description="Pro residues" evidence="2">
    <location>
        <begin position="37"/>
        <end position="75"/>
    </location>
</feature>
<dbReference type="InterPro" id="IPR009880">
    <property type="entry name" value="Glyoxal_oxidase_N"/>
</dbReference>
<evidence type="ECO:0000313" key="6">
    <source>
        <dbReference type="EMBL" id="PNW78464.1"/>
    </source>
</evidence>
<keyword evidence="1 3" id="KW-0732">Signal</keyword>
<dbReference type="CDD" id="cd02851">
    <property type="entry name" value="E_set_GO_C"/>
    <property type="match status" value="1"/>
</dbReference>
<dbReference type="RefSeq" id="XP_042920897.1">
    <property type="nucleotide sequence ID" value="XM_043065800.1"/>
</dbReference>